<organism evidence="2 3">
    <name type="scientific">Paenibacillus germinis</name>
    <dbReference type="NCBI Taxonomy" id="2654979"/>
    <lineage>
        <taxon>Bacteria</taxon>
        <taxon>Bacillati</taxon>
        <taxon>Bacillota</taxon>
        <taxon>Bacilli</taxon>
        <taxon>Bacillales</taxon>
        <taxon>Paenibacillaceae</taxon>
        <taxon>Paenibacillus</taxon>
    </lineage>
</organism>
<dbReference type="Pfam" id="PF07833">
    <property type="entry name" value="Cu_amine_oxidN1"/>
    <property type="match status" value="1"/>
</dbReference>
<gene>
    <name evidence="2" type="ORF">GC102_00510</name>
</gene>
<evidence type="ECO:0000313" key="3">
    <source>
        <dbReference type="Proteomes" id="UP000658690"/>
    </source>
</evidence>
<reference evidence="2 3" key="1">
    <citation type="submission" date="2019-10" db="EMBL/GenBank/DDBJ databases">
        <title>Description of Paenibacillus choica sp. nov.</title>
        <authorList>
            <person name="Carlier A."/>
            <person name="Qi S."/>
        </authorList>
    </citation>
    <scope>NUCLEOTIDE SEQUENCE [LARGE SCALE GENOMIC DNA]</scope>
    <source>
        <strain evidence="2 3">LMG 31460</strain>
    </source>
</reference>
<dbReference type="Gene3D" id="3.30.457.10">
    <property type="entry name" value="Copper amine oxidase-like, N-terminal domain"/>
    <property type="match status" value="1"/>
</dbReference>
<evidence type="ECO:0000313" key="2">
    <source>
        <dbReference type="EMBL" id="NOU84270.1"/>
    </source>
</evidence>
<keyword evidence="3" id="KW-1185">Reference proteome</keyword>
<dbReference type="InterPro" id="IPR036582">
    <property type="entry name" value="Mao_N_sf"/>
</dbReference>
<protein>
    <recommendedName>
        <fullName evidence="1">Copper amine oxidase-like N-terminal domain-containing protein</fullName>
    </recommendedName>
</protein>
<feature type="domain" description="Copper amine oxidase-like N-terminal" evidence="1">
    <location>
        <begin position="29"/>
        <end position="62"/>
    </location>
</feature>
<proteinExistence type="predicted"/>
<comment type="caution">
    <text evidence="2">The sequence shown here is derived from an EMBL/GenBank/DDBJ whole genome shotgun (WGS) entry which is preliminary data.</text>
</comment>
<dbReference type="Proteomes" id="UP000658690">
    <property type="component" value="Unassembled WGS sequence"/>
</dbReference>
<dbReference type="EMBL" id="WHOC01000006">
    <property type="protein sequence ID" value="NOU84270.1"/>
    <property type="molecule type" value="Genomic_DNA"/>
</dbReference>
<evidence type="ECO:0000259" key="1">
    <source>
        <dbReference type="Pfam" id="PF07833"/>
    </source>
</evidence>
<dbReference type="SUPFAM" id="SSF55383">
    <property type="entry name" value="Copper amine oxidase, domain N"/>
    <property type="match status" value="1"/>
</dbReference>
<name>A0ABX1YT56_9BACL</name>
<dbReference type="InterPro" id="IPR012854">
    <property type="entry name" value="Cu_amine_oxidase-like_N"/>
</dbReference>
<sequence>MCILLCRCSIYGQQEGANYHQEKDEEFRVGKDVTWDGETQTLTESKGSSKINLKIDSNEAFIVVAAFN</sequence>
<accession>A0ABX1YT56</accession>